<name>A0A9P1FVR4_9DINO</name>
<dbReference type="AlphaFoldDB" id="A0A9P1FVR4"/>
<evidence type="ECO:0000313" key="3">
    <source>
        <dbReference type="Proteomes" id="UP001152797"/>
    </source>
</evidence>
<dbReference type="OrthoDB" id="414008at2759"/>
<dbReference type="GO" id="GO:0016787">
    <property type="term" value="F:hydrolase activity"/>
    <property type="evidence" value="ECO:0007669"/>
    <property type="project" value="UniProtKB-KW"/>
</dbReference>
<evidence type="ECO:0000313" key="2">
    <source>
        <dbReference type="EMBL" id="CAL4775399.1"/>
    </source>
</evidence>
<organism evidence="1">
    <name type="scientific">Cladocopium goreaui</name>
    <dbReference type="NCBI Taxonomy" id="2562237"/>
    <lineage>
        <taxon>Eukaryota</taxon>
        <taxon>Sar</taxon>
        <taxon>Alveolata</taxon>
        <taxon>Dinophyceae</taxon>
        <taxon>Suessiales</taxon>
        <taxon>Symbiodiniaceae</taxon>
        <taxon>Cladocopium</taxon>
    </lineage>
</organism>
<keyword evidence="3" id="KW-1185">Reference proteome</keyword>
<dbReference type="EMBL" id="CAMXCT030001229">
    <property type="protein sequence ID" value="CAL4775399.1"/>
    <property type="molecule type" value="Genomic_DNA"/>
</dbReference>
<dbReference type="EMBL" id="CAMXCT020001229">
    <property type="protein sequence ID" value="CAL1141462.1"/>
    <property type="molecule type" value="Genomic_DNA"/>
</dbReference>
<reference evidence="2 3" key="2">
    <citation type="submission" date="2024-05" db="EMBL/GenBank/DDBJ databases">
        <authorList>
            <person name="Chen Y."/>
            <person name="Shah S."/>
            <person name="Dougan E. K."/>
            <person name="Thang M."/>
            <person name="Chan C."/>
        </authorList>
    </citation>
    <scope>NUCLEOTIDE SEQUENCE [LARGE SCALE GENOMIC DNA]</scope>
</reference>
<dbReference type="EMBL" id="CAMXCT010001229">
    <property type="protein sequence ID" value="CAI3988087.1"/>
    <property type="molecule type" value="Genomic_DNA"/>
</dbReference>
<accession>A0A9P1FVR4</accession>
<keyword evidence="2" id="KW-0378">Hydrolase</keyword>
<comment type="caution">
    <text evidence="1">The sequence shown here is derived from an EMBL/GenBank/DDBJ whole genome shotgun (WGS) entry which is preliminary data.</text>
</comment>
<evidence type="ECO:0000313" key="1">
    <source>
        <dbReference type="EMBL" id="CAI3988087.1"/>
    </source>
</evidence>
<proteinExistence type="predicted"/>
<reference evidence="1" key="1">
    <citation type="submission" date="2022-10" db="EMBL/GenBank/DDBJ databases">
        <authorList>
            <person name="Chen Y."/>
            <person name="Dougan E. K."/>
            <person name="Chan C."/>
            <person name="Rhodes N."/>
            <person name="Thang M."/>
        </authorList>
    </citation>
    <scope>NUCLEOTIDE SEQUENCE</scope>
</reference>
<sequence length="553" mass="61086">MSRRGAPTSRRARQRRCPGMRPLASCASQTQCIAAFAFVWGWKWEKTGTWYGLFNEWTAVSENISSSVCPVCESEVLSALQKCWTGQDKSTKAPSIHSVAVDGKQLEQAAFTVDQSEVTLVVNATQQDGNPLTGIWVVTEEIVSEAVGGVHEDTNPLLEDLFPDSPEKKSGVGLSVILNTSTLKISGNYRLYVFVREDPAFCSAGNAECPNHEAYASMAFRICHDALPGEQCYSQVRYAMEKDLQANPDRYPGATTSSSFSEVQMVMAQLQLGDCPHPCGTPIWCHSTEPGEACYDYIQWLLKNNNTENGPEALHGKKSIKGAQRAIHEFMPGICPRPCEGVGLQCEPNCEDTPDETGIEETSRGMGQQFPLDTMVQSEVKKHWKVLWQHGQIQDFEKDGVSKLILDGPRSDEEAMKKMGQDVMVMVYLSCLLVITESFAAMELGQSISITGGKYVGKAAVIEGITQKMLKVKLADSDQKGSIRKAIARLVAPVDRARRCYKKAGFRCKSSSDASWGCHLASKWQRWSKVPTWSVHKHADKTTQVTQKARVPQ</sequence>
<protein>
    <submittedName>
        <fullName evidence="2">Glycoside hydrolase family 5 domain-containing protein</fullName>
    </submittedName>
</protein>
<gene>
    <name evidence="1" type="ORF">C1SCF055_LOCUS15309</name>
</gene>
<dbReference type="Proteomes" id="UP001152797">
    <property type="component" value="Unassembled WGS sequence"/>
</dbReference>